<organism evidence="2 3">
    <name type="scientific">Candidatus Chloroploca mongolica</name>
    <dbReference type="NCBI Taxonomy" id="2528176"/>
    <lineage>
        <taxon>Bacteria</taxon>
        <taxon>Bacillati</taxon>
        <taxon>Chloroflexota</taxon>
        <taxon>Chloroflexia</taxon>
        <taxon>Chloroflexales</taxon>
        <taxon>Chloroflexineae</taxon>
        <taxon>Oscillochloridaceae</taxon>
        <taxon>Candidatus Chloroploca</taxon>
    </lineage>
</organism>
<evidence type="ECO:0000313" key="2">
    <source>
        <dbReference type="EMBL" id="MBP1464213.1"/>
    </source>
</evidence>
<dbReference type="PANTHER" id="PTHR34825:SF1">
    <property type="entry name" value="AAA-ATPASE-LIKE DOMAIN-CONTAINING PROTEIN"/>
    <property type="match status" value="1"/>
</dbReference>
<feature type="domain" description="AAA-ATPase-like" evidence="1">
    <location>
        <begin position="6"/>
        <end position="201"/>
    </location>
</feature>
<comment type="caution">
    <text evidence="2">The sequence shown here is derived from an EMBL/GenBank/DDBJ whole genome shotgun (WGS) entry which is preliminary data.</text>
</comment>
<accession>A0ABS4D437</accession>
<reference evidence="2 3" key="1">
    <citation type="submission" date="2021-03" db="EMBL/GenBank/DDBJ databases">
        <authorList>
            <person name="Grouzdev D.S."/>
        </authorList>
    </citation>
    <scope>NUCLEOTIDE SEQUENCE [LARGE SCALE GENOMIC DNA]</scope>
    <source>
        <strain evidence="2 3">M50-1</strain>
    </source>
</reference>
<dbReference type="Proteomes" id="UP001193081">
    <property type="component" value="Unassembled WGS sequence"/>
</dbReference>
<keyword evidence="3" id="KW-1185">Reference proteome</keyword>
<evidence type="ECO:0000313" key="3">
    <source>
        <dbReference type="Proteomes" id="UP001193081"/>
    </source>
</evidence>
<dbReference type="RefSeq" id="WP_135475673.1">
    <property type="nucleotide sequence ID" value="NZ_SIJK02000001.1"/>
</dbReference>
<dbReference type="PANTHER" id="PTHR34825">
    <property type="entry name" value="CONSERVED PROTEIN, WITH A WEAK D-GALACTARATE DEHYDRATASE/ALTRONATE HYDROLASE DOMAIN"/>
    <property type="match status" value="1"/>
</dbReference>
<dbReference type="EMBL" id="SIJK02000001">
    <property type="protein sequence ID" value="MBP1464213.1"/>
    <property type="molecule type" value="Genomic_DNA"/>
</dbReference>
<proteinExistence type="predicted"/>
<evidence type="ECO:0000259" key="1">
    <source>
        <dbReference type="Pfam" id="PF09820"/>
    </source>
</evidence>
<dbReference type="Pfam" id="PF09820">
    <property type="entry name" value="AAA-ATPase_like"/>
    <property type="match status" value="1"/>
</dbReference>
<sequence>MLKPLPIGIQDFRKLIEGGYLYVDKTHWIYDLIRNPSGVYFLARPRRFGKSLLLSTLEEIFRSNRALFHGLWLDDQPYDWRPFPVIRMDLSLYRAESAEHLKLVLAEMLGELGERAGIDVGPGNYLKRFRELIWRTAGDGRVVILVDEYDKPLLDQLDDLAEARRVREVLRGFYGIIKGMDAHIRFVMLTGVSKFSKVGVFSGLNNLEDISFDTHFATLLGMTEAELLAGAAGYLERLADHEQSEFGALLTRVRHWYNGFCFAADGQSVYNPFSLLLLLNQRRFGNFWFDTGTPTFLIKLIEQRGYDVRELDNLDLDDLAFSAYDLDELPVVPLLYQTGYVTIKHYDPTSRLYRLGYPNYEVEHAFLTYLLAAFTPADIGTAGVDLAQRTIATWEIANA</sequence>
<name>A0ABS4D437_9CHLR</name>
<dbReference type="InterPro" id="IPR018631">
    <property type="entry name" value="AAA-ATPase-like_dom"/>
</dbReference>
<protein>
    <submittedName>
        <fullName evidence="2">AAA family ATPase</fullName>
    </submittedName>
</protein>
<dbReference type="InterPro" id="IPR027417">
    <property type="entry name" value="P-loop_NTPase"/>
</dbReference>
<dbReference type="SUPFAM" id="SSF52540">
    <property type="entry name" value="P-loop containing nucleoside triphosphate hydrolases"/>
    <property type="match status" value="1"/>
</dbReference>
<gene>
    <name evidence="2" type="ORF">EYB53_000695</name>
</gene>